<dbReference type="Gene3D" id="1.10.287.130">
    <property type="match status" value="1"/>
</dbReference>
<dbReference type="PROSITE" id="PS01124">
    <property type="entry name" value="HTH_ARAC_FAMILY_2"/>
    <property type="match status" value="1"/>
</dbReference>
<dbReference type="GO" id="GO:0000155">
    <property type="term" value="F:phosphorelay sensor kinase activity"/>
    <property type="evidence" value="ECO:0007669"/>
    <property type="project" value="InterPro"/>
</dbReference>
<evidence type="ECO:0000256" key="4">
    <source>
        <dbReference type="ARBA" id="ARBA00023015"/>
    </source>
</evidence>
<evidence type="ECO:0000256" key="6">
    <source>
        <dbReference type="ARBA" id="ARBA00023163"/>
    </source>
</evidence>
<reference evidence="12 13" key="1">
    <citation type="submission" date="2019-11" db="EMBL/GenBank/DDBJ databases">
        <authorList>
            <person name="Zheng R.K."/>
            <person name="Sun C.M."/>
        </authorList>
    </citation>
    <scope>NUCLEOTIDE SEQUENCE [LARGE SCALE GENOMIC DNA]</scope>
    <source>
        <strain evidence="12 13">WC007</strain>
    </source>
</reference>
<dbReference type="Proteomes" id="UP000428260">
    <property type="component" value="Chromosome"/>
</dbReference>
<evidence type="ECO:0000259" key="10">
    <source>
        <dbReference type="PROSITE" id="PS50109"/>
    </source>
</evidence>
<feature type="modified residue" description="4-aspartylphosphate" evidence="7">
    <location>
        <position position="1134"/>
    </location>
</feature>
<dbReference type="InterPro" id="IPR036097">
    <property type="entry name" value="HisK_dim/P_sf"/>
</dbReference>
<dbReference type="InterPro" id="IPR011047">
    <property type="entry name" value="Quinoprotein_ADH-like_sf"/>
</dbReference>
<dbReference type="SUPFAM" id="SSF47384">
    <property type="entry name" value="Homodimeric domain of signal transducing histidine kinase"/>
    <property type="match status" value="1"/>
</dbReference>
<comment type="catalytic activity">
    <reaction evidence="1">
        <text>ATP + protein L-histidine = ADP + protein N-phospho-L-histidine.</text>
        <dbReference type="EC" id="2.7.13.3"/>
    </reaction>
</comment>
<dbReference type="InterPro" id="IPR001789">
    <property type="entry name" value="Sig_transdc_resp-reg_receiver"/>
</dbReference>
<dbReference type="InterPro" id="IPR003594">
    <property type="entry name" value="HATPase_dom"/>
</dbReference>
<dbReference type="InterPro" id="IPR036890">
    <property type="entry name" value="HATPase_C_sf"/>
</dbReference>
<keyword evidence="5" id="KW-0238">DNA-binding</keyword>
<keyword evidence="8" id="KW-1133">Transmembrane helix</keyword>
<evidence type="ECO:0000259" key="11">
    <source>
        <dbReference type="PROSITE" id="PS50110"/>
    </source>
</evidence>
<keyword evidence="4" id="KW-0805">Transcription regulation</keyword>
<keyword evidence="8" id="KW-0472">Membrane</keyword>
<dbReference type="PROSITE" id="PS00041">
    <property type="entry name" value="HTH_ARAC_FAMILY_1"/>
    <property type="match status" value="1"/>
</dbReference>
<evidence type="ECO:0000256" key="7">
    <source>
        <dbReference type="PROSITE-ProRule" id="PRU00169"/>
    </source>
</evidence>
<dbReference type="PROSITE" id="PS50110">
    <property type="entry name" value="RESPONSE_REGULATORY"/>
    <property type="match status" value="1"/>
</dbReference>
<dbReference type="GO" id="GO:0003700">
    <property type="term" value="F:DNA-binding transcription factor activity"/>
    <property type="evidence" value="ECO:0007669"/>
    <property type="project" value="InterPro"/>
</dbReference>
<dbReference type="KEGG" id="mcos:GM418_14195"/>
<evidence type="ECO:0000313" key="13">
    <source>
        <dbReference type="Proteomes" id="UP000428260"/>
    </source>
</evidence>
<organism evidence="12 13">
    <name type="scientific">Maribellus comscasis</name>
    <dbReference type="NCBI Taxonomy" id="2681766"/>
    <lineage>
        <taxon>Bacteria</taxon>
        <taxon>Pseudomonadati</taxon>
        <taxon>Bacteroidota</taxon>
        <taxon>Bacteroidia</taxon>
        <taxon>Marinilabiliales</taxon>
        <taxon>Prolixibacteraceae</taxon>
        <taxon>Maribellus</taxon>
    </lineage>
</organism>
<dbReference type="Pfam" id="PF12833">
    <property type="entry name" value="HTH_18"/>
    <property type="match status" value="1"/>
</dbReference>
<dbReference type="InterPro" id="IPR015943">
    <property type="entry name" value="WD40/YVTN_repeat-like_dom_sf"/>
</dbReference>
<evidence type="ECO:0000256" key="1">
    <source>
        <dbReference type="ARBA" id="ARBA00000085"/>
    </source>
</evidence>
<keyword evidence="13" id="KW-1185">Reference proteome</keyword>
<dbReference type="Pfam" id="PF00072">
    <property type="entry name" value="Response_reg"/>
    <property type="match status" value="1"/>
</dbReference>
<protein>
    <recommendedName>
        <fullName evidence="2">histidine kinase</fullName>
        <ecNumber evidence="2">2.7.13.3</ecNumber>
    </recommendedName>
</protein>
<feature type="domain" description="Response regulatory" evidence="11">
    <location>
        <begin position="1086"/>
        <end position="1201"/>
    </location>
</feature>
<dbReference type="SMART" id="SM00342">
    <property type="entry name" value="HTH_ARAC"/>
    <property type="match status" value="1"/>
</dbReference>
<dbReference type="Gene3D" id="2.130.10.10">
    <property type="entry name" value="YVTN repeat-like/Quinoprotein amine dehydrogenase"/>
    <property type="match status" value="2"/>
</dbReference>
<dbReference type="Gene3D" id="3.40.50.2300">
    <property type="match status" value="1"/>
</dbReference>
<dbReference type="PANTHER" id="PTHR43547:SF2">
    <property type="entry name" value="HYBRID SIGNAL TRANSDUCTION HISTIDINE KINASE C"/>
    <property type="match status" value="1"/>
</dbReference>
<dbReference type="Gene3D" id="2.60.40.10">
    <property type="entry name" value="Immunoglobulins"/>
    <property type="match status" value="1"/>
</dbReference>
<keyword evidence="8" id="KW-0812">Transmembrane</keyword>
<dbReference type="SUPFAM" id="SSF55874">
    <property type="entry name" value="ATPase domain of HSP90 chaperone/DNA topoisomerase II/histidine kinase"/>
    <property type="match status" value="1"/>
</dbReference>
<dbReference type="InterPro" id="IPR005467">
    <property type="entry name" value="His_kinase_dom"/>
</dbReference>
<dbReference type="EMBL" id="CP046401">
    <property type="protein sequence ID" value="QGY44777.1"/>
    <property type="molecule type" value="Genomic_DNA"/>
</dbReference>
<dbReference type="SMART" id="SM00448">
    <property type="entry name" value="REC"/>
    <property type="match status" value="1"/>
</dbReference>
<dbReference type="PANTHER" id="PTHR43547">
    <property type="entry name" value="TWO-COMPONENT HISTIDINE KINASE"/>
    <property type="match status" value="1"/>
</dbReference>
<evidence type="ECO:0000256" key="5">
    <source>
        <dbReference type="ARBA" id="ARBA00023125"/>
    </source>
</evidence>
<evidence type="ECO:0000256" key="2">
    <source>
        <dbReference type="ARBA" id="ARBA00012438"/>
    </source>
</evidence>
<keyword evidence="6" id="KW-0804">Transcription</keyword>
<dbReference type="InterPro" id="IPR018062">
    <property type="entry name" value="HTH_AraC-typ_CS"/>
</dbReference>
<dbReference type="InterPro" id="IPR009057">
    <property type="entry name" value="Homeodomain-like_sf"/>
</dbReference>
<evidence type="ECO:0000259" key="9">
    <source>
        <dbReference type="PROSITE" id="PS01124"/>
    </source>
</evidence>
<dbReference type="Gene3D" id="1.10.10.60">
    <property type="entry name" value="Homeodomain-like"/>
    <property type="match status" value="1"/>
</dbReference>
<dbReference type="PRINTS" id="PR00344">
    <property type="entry name" value="BCTRLSENSOR"/>
</dbReference>
<dbReference type="SUPFAM" id="SSF50998">
    <property type="entry name" value="Quinoprotein alcohol dehydrogenase-like"/>
    <property type="match status" value="1"/>
</dbReference>
<feature type="transmembrane region" description="Helical" evidence="8">
    <location>
        <begin position="798"/>
        <end position="820"/>
    </location>
</feature>
<proteinExistence type="predicted"/>
<dbReference type="Pfam" id="PF07495">
    <property type="entry name" value="Y_Y_Y"/>
    <property type="match status" value="1"/>
</dbReference>
<dbReference type="SUPFAM" id="SSF63829">
    <property type="entry name" value="Calcium-dependent phosphotriesterase"/>
    <property type="match status" value="1"/>
</dbReference>
<dbReference type="SMART" id="SM00388">
    <property type="entry name" value="HisKA"/>
    <property type="match status" value="1"/>
</dbReference>
<evidence type="ECO:0000313" key="12">
    <source>
        <dbReference type="EMBL" id="QGY44777.1"/>
    </source>
</evidence>
<dbReference type="InterPro" id="IPR018060">
    <property type="entry name" value="HTH_AraC"/>
</dbReference>
<dbReference type="SMART" id="SM00387">
    <property type="entry name" value="HATPase_c"/>
    <property type="match status" value="1"/>
</dbReference>
<dbReference type="SUPFAM" id="SSF46689">
    <property type="entry name" value="Homeodomain-like"/>
    <property type="match status" value="1"/>
</dbReference>
<dbReference type="InterPro" id="IPR004358">
    <property type="entry name" value="Sig_transdc_His_kin-like_C"/>
</dbReference>
<dbReference type="EC" id="2.7.13.3" evidence="2"/>
<evidence type="ECO:0000256" key="3">
    <source>
        <dbReference type="ARBA" id="ARBA00022553"/>
    </source>
</evidence>
<dbReference type="Gene3D" id="3.30.565.10">
    <property type="entry name" value="Histidine kinase-like ATPase, C-terminal domain"/>
    <property type="match status" value="1"/>
</dbReference>
<dbReference type="CDD" id="cd00082">
    <property type="entry name" value="HisKA"/>
    <property type="match status" value="1"/>
</dbReference>
<dbReference type="Pfam" id="PF00512">
    <property type="entry name" value="HisKA"/>
    <property type="match status" value="1"/>
</dbReference>
<evidence type="ECO:0000256" key="8">
    <source>
        <dbReference type="SAM" id="Phobius"/>
    </source>
</evidence>
<feature type="domain" description="Histidine kinase" evidence="10">
    <location>
        <begin position="852"/>
        <end position="1067"/>
    </location>
</feature>
<dbReference type="InterPro" id="IPR011006">
    <property type="entry name" value="CheY-like_superfamily"/>
</dbReference>
<dbReference type="CDD" id="cd00075">
    <property type="entry name" value="HATPase"/>
    <property type="match status" value="1"/>
</dbReference>
<feature type="domain" description="HTH araC/xylS-type" evidence="9">
    <location>
        <begin position="1233"/>
        <end position="1332"/>
    </location>
</feature>
<dbReference type="InterPro" id="IPR011123">
    <property type="entry name" value="Y_Y_Y"/>
</dbReference>
<dbReference type="PROSITE" id="PS50109">
    <property type="entry name" value="HIS_KIN"/>
    <property type="match status" value="1"/>
</dbReference>
<dbReference type="InterPro" id="IPR011110">
    <property type="entry name" value="Reg_prop"/>
</dbReference>
<dbReference type="Pfam" id="PF07494">
    <property type="entry name" value="Reg_prop"/>
    <property type="match status" value="5"/>
</dbReference>
<accession>A0A6I6JX79</accession>
<keyword evidence="3 7" id="KW-0597">Phosphoprotein</keyword>
<sequence>MKYIHTFTRRFISSFIIYNCNMKKYALAILILFCSLLNRANDFRLDKIQIEDGLTQSDVTSIVQDRNGFIWFATNNGLNQYDGYRIKQFKHTPGLKNQLIDNKINTMELDSQNNIWIGAKTGLCCYNISSNKFVVINDVLRNNNYEPIRDVSQIFHSSENQIWAIIDNQICRLDETQQFFIAQDIQQNDYNIGRINQVLENTSLKQLILATTRGVWVYDASKNTVSPIILTTASHCRYDPSTNGYYIADADGLTYIQKEKNIKEEILYNGANIQHIRALFKDSENRIWIGTKDNGIFIRDENGIVQFTHNPSNPNSISSNEIRYIYEDSSKVVWVGTTTGGVNKFVSDYSLFNTLRVNPYTENRGLSDKVVKSVYIENNNKVWIGTKEGVLNLWDRKNNKLFYYKNTHTFYINDIEQSTDENFLWIGGTYGLYRFNKKTGQFKHFPSATKNGNLYVNTLFMDFDSTLWYGSPTGLFALKNDKITARLSGTDKFGISNKCRFIYRKNKNAKLWIGFQEKGVAEAVMKDGEISLKMFSHVAGDSASINFNDISCMLEDSKGRLWFGTWGRGINLLTDYNTGTFKHFTTKNGLSDNIVFGMYEDKSGQLWISTYNGLSKFNPATESFTNYTYLDGLQSNEFSVGAHAQSKKGELFFGGINGLNYFFPENVKQTKEQYPLAITRMRIYSDEVNVDTEYNNRIILDKAIFKKEKITLPYSIRSFSFDVSLFSYVEPERNQFKYTLEGFDNKWNTSIGNTSINYSNLSPGSYTLLIKGRTYNGKWNQEPLSLTIEIRPPFWASIWGYIIYAVVLAGIIYVLLLFYLKSQKQKQIILKNKLKDEAQKDMYNTRMRFYTNISHELRTPLSLILGLTNKIQKSSAGDTSKSIEIIKRNAEKLLTLINEILDFRKIETQNIKVEKKNREIVSFVRSIYVNFKDASEKSDITFHFESKIKSLMLDFDIEKTEKIIYNLLSNALKHTKNEINVVVATDETKDKRLISISVSDNGNGISVEEQNHIFTRFYQGISSTKHLGSGIGLNLSLELARLQEGNLKVQSDIGKGSRFTLFLPVQNVNSEIELGDQEENAENLPVVLVIDDNKDMCFYFEEILCDEYQVSKAYCGNDGLQIANEIMPDIIICDIMMPDMDGITLCKMFKESVKTNHIPVVLVSARSTDQYKIEGLQYGADAYLTKPFSEEHLKAQMESIFKTRDTMREKLKLELLSKPKEVEQDSPQNLLMRKIVESIEANIADCNYSVEQLSKDVALSRMHLTRKLNGIIGMSPGNFIRDFRLQRAADLLKNSDMNVSEVCYTVGFNTPKYFRAIFAKKFGVNPNEYQNSARLVTTSREQ</sequence>
<dbReference type="InterPro" id="IPR003661">
    <property type="entry name" value="HisK_dim/P_dom"/>
</dbReference>
<name>A0A6I6JX79_9BACT</name>
<gene>
    <name evidence="12" type="ORF">GM418_14195</name>
</gene>
<dbReference type="GO" id="GO:0043565">
    <property type="term" value="F:sequence-specific DNA binding"/>
    <property type="evidence" value="ECO:0007669"/>
    <property type="project" value="InterPro"/>
</dbReference>
<dbReference type="Pfam" id="PF02518">
    <property type="entry name" value="HATPase_c"/>
    <property type="match status" value="1"/>
</dbReference>
<dbReference type="InterPro" id="IPR013783">
    <property type="entry name" value="Ig-like_fold"/>
</dbReference>
<dbReference type="CDD" id="cd17574">
    <property type="entry name" value="REC_OmpR"/>
    <property type="match status" value="1"/>
</dbReference>
<dbReference type="SUPFAM" id="SSF52172">
    <property type="entry name" value="CheY-like"/>
    <property type="match status" value="1"/>
</dbReference>